<feature type="compositionally biased region" description="Polar residues" evidence="1">
    <location>
        <begin position="21"/>
        <end position="33"/>
    </location>
</feature>
<evidence type="ECO:0000256" key="1">
    <source>
        <dbReference type="SAM" id="MobiDB-lite"/>
    </source>
</evidence>
<feature type="region of interest" description="Disordered" evidence="1">
    <location>
        <begin position="1"/>
        <end position="33"/>
    </location>
</feature>
<sequence length="71" mass="8378">MCSKSQGEGNQQENKQGDNQPTTLHSNPCRNQIKTSLHVTRKKMHPMSNFVYEFQERRKKNYVGYYTEQPT</sequence>
<name>A0A2P2P755_RHIMU</name>
<protein>
    <submittedName>
        <fullName evidence="2">Uncharacterized protein</fullName>
    </submittedName>
</protein>
<dbReference type="AlphaFoldDB" id="A0A2P2P755"/>
<evidence type="ECO:0000313" key="2">
    <source>
        <dbReference type="EMBL" id="MBX50575.1"/>
    </source>
</evidence>
<reference evidence="2" key="1">
    <citation type="submission" date="2018-02" db="EMBL/GenBank/DDBJ databases">
        <title>Rhizophora mucronata_Transcriptome.</title>
        <authorList>
            <person name="Meera S.P."/>
            <person name="Sreeshan A."/>
            <person name="Augustine A."/>
        </authorList>
    </citation>
    <scope>NUCLEOTIDE SEQUENCE</scope>
    <source>
        <tissue evidence="2">Leaf</tissue>
    </source>
</reference>
<proteinExistence type="predicted"/>
<dbReference type="EMBL" id="GGEC01070091">
    <property type="protein sequence ID" value="MBX50575.1"/>
    <property type="molecule type" value="Transcribed_RNA"/>
</dbReference>
<accession>A0A2P2P755</accession>
<feature type="compositionally biased region" description="Low complexity" evidence="1">
    <location>
        <begin position="1"/>
        <end position="20"/>
    </location>
</feature>
<organism evidence="2">
    <name type="scientific">Rhizophora mucronata</name>
    <name type="common">Asiatic mangrove</name>
    <dbReference type="NCBI Taxonomy" id="61149"/>
    <lineage>
        <taxon>Eukaryota</taxon>
        <taxon>Viridiplantae</taxon>
        <taxon>Streptophyta</taxon>
        <taxon>Embryophyta</taxon>
        <taxon>Tracheophyta</taxon>
        <taxon>Spermatophyta</taxon>
        <taxon>Magnoliopsida</taxon>
        <taxon>eudicotyledons</taxon>
        <taxon>Gunneridae</taxon>
        <taxon>Pentapetalae</taxon>
        <taxon>rosids</taxon>
        <taxon>fabids</taxon>
        <taxon>Malpighiales</taxon>
        <taxon>Rhizophoraceae</taxon>
        <taxon>Rhizophora</taxon>
    </lineage>
</organism>